<evidence type="ECO:0000313" key="2">
    <source>
        <dbReference type="EMBL" id="MDN5202832.1"/>
    </source>
</evidence>
<accession>A0ABT8KS65</accession>
<feature type="transmembrane region" description="Helical" evidence="1">
    <location>
        <begin position="54"/>
        <end position="80"/>
    </location>
</feature>
<sequence>MQRNSGLEAIIKAKCPQCREGNMFQYPLIRVDKFSKMNTYCPNCKLRFEVEPGFFIGAMYISYAFSIGIFLILGLSLYHIFGDPELWVYLATIPTSVVVLMPFIFRYSRVLFLHWFGGVSFQKQQGGL</sequence>
<feature type="transmembrane region" description="Helical" evidence="1">
    <location>
        <begin position="86"/>
        <end position="105"/>
    </location>
</feature>
<protein>
    <submittedName>
        <fullName evidence="2">DUF983 domain-containing protein</fullName>
    </submittedName>
</protein>
<keyword evidence="3" id="KW-1185">Reference proteome</keyword>
<dbReference type="Proteomes" id="UP001172082">
    <property type="component" value="Unassembled WGS sequence"/>
</dbReference>
<name>A0ABT8KS65_9BACT</name>
<comment type="caution">
    <text evidence="2">The sequence shown here is derived from an EMBL/GenBank/DDBJ whole genome shotgun (WGS) entry which is preliminary data.</text>
</comment>
<keyword evidence="1" id="KW-1133">Transmembrane helix</keyword>
<dbReference type="Pfam" id="PF06170">
    <property type="entry name" value="DUF983"/>
    <property type="match status" value="1"/>
</dbReference>
<proteinExistence type="predicted"/>
<evidence type="ECO:0000313" key="3">
    <source>
        <dbReference type="Proteomes" id="UP001172082"/>
    </source>
</evidence>
<organism evidence="2 3">
    <name type="scientific">Splendidivirga corallicola</name>
    <dbReference type="NCBI Taxonomy" id="3051826"/>
    <lineage>
        <taxon>Bacteria</taxon>
        <taxon>Pseudomonadati</taxon>
        <taxon>Bacteroidota</taxon>
        <taxon>Cytophagia</taxon>
        <taxon>Cytophagales</taxon>
        <taxon>Splendidivirgaceae</taxon>
        <taxon>Splendidivirga</taxon>
    </lineage>
</organism>
<evidence type="ECO:0000256" key="1">
    <source>
        <dbReference type="SAM" id="Phobius"/>
    </source>
</evidence>
<dbReference type="RefSeq" id="WP_346752851.1">
    <property type="nucleotide sequence ID" value="NZ_JAUJEA010000005.1"/>
</dbReference>
<reference evidence="2" key="1">
    <citation type="submission" date="2023-06" db="EMBL/GenBank/DDBJ databases">
        <title>Genomic of Parafulvivirga corallium.</title>
        <authorList>
            <person name="Wang G."/>
        </authorList>
    </citation>
    <scope>NUCLEOTIDE SEQUENCE</scope>
    <source>
        <strain evidence="2">BMA10</strain>
    </source>
</reference>
<gene>
    <name evidence="2" type="ORF">QQ008_15690</name>
</gene>
<keyword evidence="1" id="KW-0472">Membrane</keyword>
<dbReference type="EMBL" id="JAUJEA010000005">
    <property type="protein sequence ID" value="MDN5202832.1"/>
    <property type="molecule type" value="Genomic_DNA"/>
</dbReference>
<dbReference type="InterPro" id="IPR009325">
    <property type="entry name" value="DUF983"/>
</dbReference>
<keyword evidence="1" id="KW-0812">Transmembrane</keyword>